<evidence type="ECO:0000313" key="3">
    <source>
        <dbReference type="Proteomes" id="UP000526307"/>
    </source>
</evidence>
<dbReference type="PROSITE" id="PS51671">
    <property type="entry name" value="ACT"/>
    <property type="match status" value="1"/>
</dbReference>
<dbReference type="InterPro" id="IPR045865">
    <property type="entry name" value="ACT-like_dom_sf"/>
</dbReference>
<dbReference type="AlphaFoldDB" id="A0A7Y8VR75"/>
<dbReference type="RefSeq" id="WP_009643178.1">
    <property type="nucleotide sequence ID" value="NZ_CAJPUB010000001.1"/>
</dbReference>
<dbReference type="EMBL" id="JABXYR010000001">
    <property type="protein sequence ID" value="NWO23131.1"/>
    <property type="molecule type" value="Genomic_DNA"/>
</dbReference>
<dbReference type="SUPFAM" id="SSF55021">
    <property type="entry name" value="ACT-like"/>
    <property type="match status" value="1"/>
</dbReference>
<proteinExistence type="predicted"/>
<feature type="domain" description="ACT" evidence="1">
    <location>
        <begin position="69"/>
        <end position="144"/>
    </location>
</feature>
<dbReference type="NCBIfam" id="NF003361">
    <property type="entry name" value="PRK04435.1"/>
    <property type="match status" value="1"/>
</dbReference>
<evidence type="ECO:0000313" key="2">
    <source>
        <dbReference type="EMBL" id="NWO23131.1"/>
    </source>
</evidence>
<protein>
    <submittedName>
        <fullName evidence="2">ACT domain-containing protein</fullName>
    </submittedName>
</protein>
<comment type="caution">
    <text evidence="2">The sequence shown here is derived from an EMBL/GenBank/DDBJ whole genome shotgun (WGS) entry which is preliminary data.</text>
</comment>
<organism evidence="2 3">
    <name type="scientific">Mogibacterium timidum</name>
    <dbReference type="NCBI Taxonomy" id="35519"/>
    <lineage>
        <taxon>Bacteria</taxon>
        <taxon>Bacillati</taxon>
        <taxon>Bacillota</taxon>
        <taxon>Clostridia</taxon>
        <taxon>Peptostreptococcales</taxon>
        <taxon>Anaerovoracaceae</taxon>
        <taxon>Mogibacterium</taxon>
    </lineage>
</organism>
<name>A0A7Y8VR75_9FIRM</name>
<sequence length="145" mass="16341">MDSRYLIVDKKILPEYFEKVVEASRLLAECEVSDISEAVRTVGISRSTYYKYKDYVMELSARKTSKRAIMSLQLRHEAGVLEKLIRVIASHSYSIWTINQSPPVNNIANVMLALNMDDATCGLERLVADMRAAEGIKKANLIGVE</sequence>
<keyword evidence="3" id="KW-1185">Reference proteome</keyword>
<dbReference type="PIRSF" id="PIRSF025624">
    <property type="entry name" value="ACT_PheB"/>
    <property type="match status" value="1"/>
</dbReference>
<dbReference type="InterPro" id="IPR008310">
    <property type="entry name" value="UPF0735_ACT_dom-cont"/>
</dbReference>
<gene>
    <name evidence="2" type="ORF">HW270_03420</name>
</gene>
<reference evidence="2 3" key="1">
    <citation type="submission" date="2020-06" db="EMBL/GenBank/DDBJ databases">
        <title>Mogibacterium timidum strain W9173 genomic sequence.</title>
        <authorList>
            <person name="Wade W.G."/>
            <person name="Johnston C.D."/>
            <person name="Chen T."/>
            <person name="Dewhirst F.E."/>
        </authorList>
    </citation>
    <scope>NUCLEOTIDE SEQUENCE [LARGE SCALE GENOMIC DNA]</scope>
    <source>
        <strain evidence="2 3">W9173</strain>
    </source>
</reference>
<accession>A0A7Y8VR75</accession>
<dbReference type="InterPro" id="IPR002912">
    <property type="entry name" value="ACT_dom"/>
</dbReference>
<evidence type="ECO:0000259" key="1">
    <source>
        <dbReference type="PROSITE" id="PS51671"/>
    </source>
</evidence>
<dbReference type="Proteomes" id="UP000526307">
    <property type="component" value="Unassembled WGS sequence"/>
</dbReference>